<dbReference type="EMBL" id="JRKL02005754">
    <property type="protein sequence ID" value="KAF3949973.1"/>
    <property type="molecule type" value="Genomic_DNA"/>
</dbReference>
<proteinExistence type="predicted"/>
<gene>
    <name evidence="2" type="ORF">CMV_024219</name>
</gene>
<protein>
    <submittedName>
        <fullName evidence="2">Uncharacterized protein</fullName>
    </submittedName>
</protein>
<sequence length="344" mass="38569">MILAPAFYQRICTCQNHILFKFILHVKLVILEQVASHHPIRKVRSGTQSVQKLQDDPHMLGTKNKEHEDKHNVPMIQKNKVGGSKSEPRSHLSVIVGNLVKKFMEIMNSKRVQKSAWFQVNVIQASIMLQAFQRLTTTAIPNFKQRSKQLNRFYGINNLFMPPNNPTNFFLKAQRRDSKARRGAPRVSSRPSRSDAPRVASSRSPKPSLTARASCGGCWLGGGTAQPSGGSDPSQIGVDDFGFLWGLLRICGLEFMDFGLMIGFCFVIKQILLECNCQSSKKILKQPSLLILIIVIYGYLESRSLWNYELKGSAEKCLISGQCNSGLYHASSIPEIDHDSHSQL</sequence>
<organism evidence="2 3">
    <name type="scientific">Castanea mollissima</name>
    <name type="common">Chinese chestnut</name>
    <dbReference type="NCBI Taxonomy" id="60419"/>
    <lineage>
        <taxon>Eukaryota</taxon>
        <taxon>Viridiplantae</taxon>
        <taxon>Streptophyta</taxon>
        <taxon>Embryophyta</taxon>
        <taxon>Tracheophyta</taxon>
        <taxon>Spermatophyta</taxon>
        <taxon>Magnoliopsida</taxon>
        <taxon>eudicotyledons</taxon>
        <taxon>Gunneridae</taxon>
        <taxon>Pentapetalae</taxon>
        <taxon>rosids</taxon>
        <taxon>fabids</taxon>
        <taxon>Fagales</taxon>
        <taxon>Fagaceae</taxon>
        <taxon>Castanea</taxon>
    </lineage>
</organism>
<accession>A0A8J4QRW0</accession>
<evidence type="ECO:0000256" key="1">
    <source>
        <dbReference type="SAM" id="MobiDB-lite"/>
    </source>
</evidence>
<evidence type="ECO:0000313" key="2">
    <source>
        <dbReference type="EMBL" id="KAF3949973.1"/>
    </source>
</evidence>
<dbReference type="Proteomes" id="UP000737018">
    <property type="component" value="Unassembled WGS sequence"/>
</dbReference>
<dbReference type="AlphaFoldDB" id="A0A8J4QRW0"/>
<evidence type="ECO:0000313" key="3">
    <source>
        <dbReference type="Proteomes" id="UP000737018"/>
    </source>
</evidence>
<comment type="caution">
    <text evidence="2">The sequence shown here is derived from an EMBL/GenBank/DDBJ whole genome shotgun (WGS) entry which is preliminary data.</text>
</comment>
<keyword evidence="3" id="KW-1185">Reference proteome</keyword>
<name>A0A8J4QRW0_9ROSI</name>
<reference evidence="2" key="1">
    <citation type="submission" date="2020-03" db="EMBL/GenBank/DDBJ databases">
        <title>Castanea mollissima Vanexum genome sequencing.</title>
        <authorList>
            <person name="Staton M."/>
        </authorList>
    </citation>
    <scope>NUCLEOTIDE SEQUENCE</scope>
    <source>
        <tissue evidence="2">Leaf</tissue>
    </source>
</reference>
<feature type="region of interest" description="Disordered" evidence="1">
    <location>
        <begin position="175"/>
        <end position="212"/>
    </location>
</feature>